<dbReference type="InterPro" id="IPR004788">
    <property type="entry name" value="Ribose5P_isomerase_type_A"/>
</dbReference>
<dbReference type="EC" id="5.3.1.6" evidence="4"/>
<gene>
    <name evidence="7" type="ORF">KFL_008760040</name>
</gene>
<dbReference type="NCBIfam" id="NF001924">
    <property type="entry name" value="PRK00702.1"/>
    <property type="match status" value="1"/>
</dbReference>
<dbReference type="Gene3D" id="3.30.70.260">
    <property type="match status" value="1"/>
</dbReference>
<dbReference type="OrthoDB" id="747268at2759"/>
<dbReference type="GO" id="GO:0004751">
    <property type="term" value="F:ribose-5-phosphate isomerase activity"/>
    <property type="evidence" value="ECO:0000318"/>
    <property type="project" value="GO_Central"/>
</dbReference>
<comment type="pathway">
    <text evidence="2">Carbohydrate degradation; pentose phosphate pathway; D-ribose 5-phosphate from D-ribulose 5-phosphate (non-oxidative stage): step 1/1.</text>
</comment>
<dbReference type="NCBIfam" id="TIGR00021">
    <property type="entry name" value="rpiA"/>
    <property type="match status" value="1"/>
</dbReference>
<dbReference type="InterPro" id="IPR020672">
    <property type="entry name" value="Ribose5P_isomerase_typA_subgr"/>
</dbReference>
<dbReference type="PANTHER" id="PTHR11934">
    <property type="entry name" value="RIBOSE-5-PHOSPHATE ISOMERASE"/>
    <property type="match status" value="1"/>
</dbReference>
<dbReference type="HAMAP" id="MF_00170">
    <property type="entry name" value="Rib_5P_isom_A"/>
    <property type="match status" value="1"/>
</dbReference>
<comment type="similarity">
    <text evidence="3">Belongs to the ribose 5-phosphate isomerase family.</text>
</comment>
<evidence type="ECO:0000313" key="7">
    <source>
        <dbReference type="EMBL" id="GAQ91888.1"/>
    </source>
</evidence>
<keyword evidence="8" id="KW-1185">Reference proteome</keyword>
<proteinExistence type="inferred from homology"/>
<dbReference type="GO" id="GO:0009052">
    <property type="term" value="P:pentose-phosphate shunt, non-oxidative branch"/>
    <property type="evidence" value="ECO:0000318"/>
    <property type="project" value="GO_Central"/>
</dbReference>
<dbReference type="FunFam" id="3.40.50.1360:FF:000001">
    <property type="entry name" value="Ribose-5-phosphate isomerase A"/>
    <property type="match status" value="1"/>
</dbReference>
<dbReference type="STRING" id="105231.A0A1Y1IUI4"/>
<evidence type="ECO:0000256" key="2">
    <source>
        <dbReference type="ARBA" id="ARBA00004988"/>
    </source>
</evidence>
<dbReference type="OMA" id="YFENIVH"/>
<dbReference type="InterPro" id="IPR037171">
    <property type="entry name" value="NagB/RpiA_transferase-like"/>
</dbReference>
<evidence type="ECO:0000256" key="6">
    <source>
        <dbReference type="ARBA" id="ARBA00029734"/>
    </source>
</evidence>
<dbReference type="Pfam" id="PF06026">
    <property type="entry name" value="Rib_5-P_isom_A"/>
    <property type="match status" value="1"/>
</dbReference>
<comment type="catalytic activity">
    <reaction evidence="1">
        <text>aldehydo-D-ribose 5-phosphate = D-ribulose 5-phosphate</text>
        <dbReference type="Rhea" id="RHEA:14657"/>
        <dbReference type="ChEBI" id="CHEBI:58121"/>
        <dbReference type="ChEBI" id="CHEBI:58273"/>
        <dbReference type="EC" id="5.3.1.6"/>
    </reaction>
</comment>
<dbReference type="UniPathway" id="UPA00115">
    <property type="reaction ID" value="UER00412"/>
</dbReference>
<protein>
    <recommendedName>
        <fullName evidence="4">ribose-5-phosphate isomerase</fullName>
        <ecNumber evidence="4">5.3.1.6</ecNumber>
    </recommendedName>
    <alternativeName>
        <fullName evidence="6">Phosphoriboisomerase</fullName>
    </alternativeName>
</protein>
<dbReference type="SUPFAM" id="SSF75445">
    <property type="entry name" value="D-ribose-5-phosphate isomerase (RpiA), lid domain"/>
    <property type="match status" value="1"/>
</dbReference>
<dbReference type="Gene3D" id="3.40.50.1360">
    <property type="match status" value="1"/>
</dbReference>
<evidence type="ECO:0000256" key="1">
    <source>
        <dbReference type="ARBA" id="ARBA00001713"/>
    </source>
</evidence>
<accession>A0A1Y1IUI4</accession>
<evidence type="ECO:0000256" key="4">
    <source>
        <dbReference type="ARBA" id="ARBA00011959"/>
    </source>
</evidence>
<dbReference type="FunFam" id="3.30.70.260:FF:000018">
    <property type="entry name" value="Ribose-5-phosphate isomerase A"/>
    <property type="match status" value="1"/>
</dbReference>
<name>A0A1Y1IUI4_KLENI</name>
<keyword evidence="5 7" id="KW-0413">Isomerase</keyword>
<reference evidence="7 8" key="1">
    <citation type="journal article" date="2014" name="Nat. Commun.">
        <title>Klebsormidium flaccidum genome reveals primary factors for plant terrestrial adaptation.</title>
        <authorList>
            <person name="Hori K."/>
            <person name="Maruyama F."/>
            <person name="Fujisawa T."/>
            <person name="Togashi T."/>
            <person name="Yamamoto N."/>
            <person name="Seo M."/>
            <person name="Sato S."/>
            <person name="Yamada T."/>
            <person name="Mori H."/>
            <person name="Tajima N."/>
            <person name="Moriyama T."/>
            <person name="Ikeuchi M."/>
            <person name="Watanabe M."/>
            <person name="Wada H."/>
            <person name="Kobayashi K."/>
            <person name="Saito M."/>
            <person name="Masuda T."/>
            <person name="Sasaki-Sekimoto Y."/>
            <person name="Mashiguchi K."/>
            <person name="Awai K."/>
            <person name="Shimojima M."/>
            <person name="Masuda S."/>
            <person name="Iwai M."/>
            <person name="Nobusawa T."/>
            <person name="Narise T."/>
            <person name="Kondo S."/>
            <person name="Saito H."/>
            <person name="Sato R."/>
            <person name="Murakawa M."/>
            <person name="Ihara Y."/>
            <person name="Oshima-Yamada Y."/>
            <person name="Ohtaka K."/>
            <person name="Satoh M."/>
            <person name="Sonobe K."/>
            <person name="Ishii M."/>
            <person name="Ohtani R."/>
            <person name="Kanamori-Sato M."/>
            <person name="Honoki R."/>
            <person name="Miyazaki D."/>
            <person name="Mochizuki H."/>
            <person name="Umetsu J."/>
            <person name="Higashi K."/>
            <person name="Shibata D."/>
            <person name="Kamiya Y."/>
            <person name="Sato N."/>
            <person name="Nakamura Y."/>
            <person name="Tabata S."/>
            <person name="Ida S."/>
            <person name="Kurokawa K."/>
            <person name="Ohta H."/>
        </authorList>
    </citation>
    <scope>NUCLEOTIDE SEQUENCE [LARGE SCALE GENOMIC DNA]</scope>
    <source>
        <strain evidence="7 8">NIES-2285</strain>
    </source>
</reference>
<dbReference type="PANTHER" id="PTHR11934:SF0">
    <property type="entry name" value="RIBOSE-5-PHOSPHATE ISOMERASE"/>
    <property type="match status" value="1"/>
</dbReference>
<evidence type="ECO:0000256" key="5">
    <source>
        <dbReference type="ARBA" id="ARBA00023235"/>
    </source>
</evidence>
<dbReference type="EMBL" id="DF237825">
    <property type="protein sequence ID" value="GAQ91888.1"/>
    <property type="molecule type" value="Genomic_DNA"/>
</dbReference>
<sequence length="257" mass="27078">MTVASGAPSSSQALDPEVQEDLKRAVAKKAVEMVQSGQIVGLGTGSTSALFIEELGQLISKGKLKDVYGVATSYQAKVLSRQAGIKTLSLNEVNRIDVAFDGADEVDSQMNLIKGGGAAHTMEKVVDKLAKKAVILVDQTKVVSQLGLVFPVAVEVLQPAITPVLRSLLALGGEPEIRSALRKDGPIVTDLGNFIVDVRFPNGIKDAAALEKEINNIPGVVENGLFTGFVQSVLVGVRDGNENVVVQLAEAIEKIKP</sequence>
<dbReference type="CDD" id="cd01398">
    <property type="entry name" value="RPI_A"/>
    <property type="match status" value="1"/>
</dbReference>
<dbReference type="GO" id="GO:0005737">
    <property type="term" value="C:cytoplasm"/>
    <property type="evidence" value="ECO:0000318"/>
    <property type="project" value="GO_Central"/>
</dbReference>
<dbReference type="SUPFAM" id="SSF100950">
    <property type="entry name" value="NagB/RpiA/CoA transferase-like"/>
    <property type="match status" value="1"/>
</dbReference>
<dbReference type="GO" id="GO:0006014">
    <property type="term" value="P:D-ribose metabolic process"/>
    <property type="evidence" value="ECO:0000318"/>
    <property type="project" value="GO_Central"/>
</dbReference>
<organism evidence="7 8">
    <name type="scientific">Klebsormidium nitens</name>
    <name type="common">Green alga</name>
    <name type="synonym">Ulothrix nitens</name>
    <dbReference type="NCBI Taxonomy" id="105231"/>
    <lineage>
        <taxon>Eukaryota</taxon>
        <taxon>Viridiplantae</taxon>
        <taxon>Streptophyta</taxon>
        <taxon>Klebsormidiophyceae</taxon>
        <taxon>Klebsormidiales</taxon>
        <taxon>Klebsormidiaceae</taxon>
        <taxon>Klebsormidium</taxon>
    </lineage>
</organism>
<dbReference type="Proteomes" id="UP000054558">
    <property type="component" value="Unassembled WGS sequence"/>
</dbReference>
<evidence type="ECO:0000313" key="8">
    <source>
        <dbReference type="Proteomes" id="UP000054558"/>
    </source>
</evidence>
<evidence type="ECO:0000256" key="3">
    <source>
        <dbReference type="ARBA" id="ARBA00008088"/>
    </source>
</evidence>
<dbReference type="AlphaFoldDB" id="A0A1Y1IUI4"/>